<dbReference type="PANTHER" id="PTHR42885">
    <property type="entry name" value="HISTIDINOL-PHOSPHATE AMINOTRANSFERASE-RELATED"/>
    <property type="match status" value="1"/>
</dbReference>
<dbReference type="STRING" id="1121448.DGI_1341"/>
<dbReference type="KEGG" id="dgg:DGI_1341"/>
<dbReference type="InterPro" id="IPR015421">
    <property type="entry name" value="PyrdxlP-dep_Trfase_major"/>
</dbReference>
<reference evidence="5 6" key="1">
    <citation type="journal article" date="2013" name="J. Bacteriol.">
        <title>Roles of HynAB and Ech, the only two hydrogenases found in the model sulfate reducer Desulfovibrio gigas.</title>
        <authorList>
            <person name="Morais-Silva F.O."/>
            <person name="Santos C.I."/>
            <person name="Rodrigues R."/>
            <person name="Pereira I.A."/>
            <person name="Rodrigues-Pousada C."/>
        </authorList>
    </citation>
    <scope>NUCLEOTIDE SEQUENCE [LARGE SCALE GENOMIC DNA]</scope>
    <source>
        <strain evidence="6">ATCC 19364 / DSM 1382 / NCIMB 9332 / VKM B-1759</strain>
    </source>
</reference>
<keyword evidence="2" id="KW-0663">Pyridoxal phosphate</keyword>
<dbReference type="CDD" id="cd00609">
    <property type="entry name" value="AAT_like"/>
    <property type="match status" value="1"/>
</dbReference>
<evidence type="ECO:0000256" key="2">
    <source>
        <dbReference type="ARBA" id="ARBA00022898"/>
    </source>
</evidence>
<dbReference type="SUPFAM" id="SSF53383">
    <property type="entry name" value="PLP-dependent transferases"/>
    <property type="match status" value="1"/>
</dbReference>
<dbReference type="InterPro" id="IPR004839">
    <property type="entry name" value="Aminotransferase_I/II_large"/>
</dbReference>
<reference evidence="6" key="2">
    <citation type="submission" date="2013-07" db="EMBL/GenBank/DDBJ databases">
        <authorList>
            <person name="Morais-Silva F.O."/>
            <person name="Rezende A.M."/>
            <person name="Pimentel C."/>
            <person name="Resende D.M."/>
            <person name="Santos C.I."/>
            <person name="Clemente C."/>
            <person name="de Oliveira L.M."/>
            <person name="da Silva S.M."/>
            <person name="Costa D.A."/>
            <person name="Varela-Raposo A."/>
            <person name="Horacio E.C.A."/>
            <person name="Matos M."/>
            <person name="Flores O."/>
            <person name="Ruiz J.C."/>
            <person name="Rodrigues-Pousada C."/>
        </authorList>
    </citation>
    <scope>NUCLEOTIDE SEQUENCE [LARGE SCALE GENOMIC DNA]</scope>
    <source>
        <strain evidence="6">ATCC 19364 / DSM 1382 / NCIMB 9332 / VKM B-1759</strain>
    </source>
</reference>
<organism evidence="5 6">
    <name type="scientific">Megalodesulfovibrio gigas (strain ATCC 19364 / DSM 1382 / NCIMB 9332 / VKM B-1759)</name>
    <name type="common">Desulfovibrio gigas</name>
    <dbReference type="NCBI Taxonomy" id="1121448"/>
    <lineage>
        <taxon>Bacteria</taxon>
        <taxon>Pseudomonadati</taxon>
        <taxon>Thermodesulfobacteriota</taxon>
        <taxon>Desulfovibrionia</taxon>
        <taxon>Desulfovibrionales</taxon>
        <taxon>Desulfovibrionaceae</taxon>
        <taxon>Megalodesulfovibrio</taxon>
    </lineage>
</organism>
<dbReference type="HOGENOM" id="CLU_017584_3_2_7"/>
<dbReference type="Proteomes" id="UP000016587">
    <property type="component" value="Chromosome"/>
</dbReference>
<evidence type="ECO:0000259" key="4">
    <source>
        <dbReference type="Pfam" id="PF00155"/>
    </source>
</evidence>
<dbReference type="Pfam" id="PF00155">
    <property type="entry name" value="Aminotran_1_2"/>
    <property type="match status" value="1"/>
</dbReference>
<proteinExistence type="predicted"/>
<dbReference type="AlphaFoldDB" id="T2GBB1"/>
<evidence type="ECO:0000313" key="5">
    <source>
        <dbReference type="EMBL" id="AGW13192.1"/>
    </source>
</evidence>
<dbReference type="PATRIC" id="fig|1121448.10.peg.1340"/>
<evidence type="ECO:0000256" key="1">
    <source>
        <dbReference type="ARBA" id="ARBA00001933"/>
    </source>
</evidence>
<feature type="region of interest" description="Disordered" evidence="3">
    <location>
        <begin position="1"/>
        <end position="21"/>
    </location>
</feature>
<sequence length="381" mass="40392">MDQSLAHSGPARQPDAGHATHGGRVFQTARALGISPDALLDASNNANSLAADLTAEVLAGIRPEHRFYPDPTCAALRAAYAEAEALPEEHLLPVHGSAEGILLTLLALRPRSVCILGPIFCEYPRLCDVLGIPWTLHALSPETGFTLTARDRAALLASPAEAVILCSPGNPTGQAMEDLPDLVAELAASKQVIVDLAYRDFLHGSAAAADHAPAALLAAVSRHAARVVLLTSLTKFFFCPGIRIGCVMAAPKTIARLAALQPPWSVTQPAQDAGTVFLQRREDYRARLPALRRLAAAHAARLRQIPGVTGVLPTATNFLLLRLTPEHCAPAVTEAMAARHILVRECDSIPGMPAGHLRLQVRTTGENARVAEALASVLQPR</sequence>
<gene>
    <name evidence="5" type="ORF">DGI_1341</name>
</gene>
<dbReference type="PANTHER" id="PTHR42885:SF1">
    <property type="entry name" value="THREONINE-PHOSPHATE DECARBOXYLASE"/>
    <property type="match status" value="1"/>
</dbReference>
<evidence type="ECO:0000256" key="3">
    <source>
        <dbReference type="SAM" id="MobiDB-lite"/>
    </source>
</evidence>
<accession>T2GBB1</accession>
<dbReference type="Gene3D" id="3.90.1150.10">
    <property type="entry name" value="Aspartate Aminotransferase, domain 1"/>
    <property type="match status" value="1"/>
</dbReference>
<dbReference type="RefSeq" id="WP_021759987.1">
    <property type="nucleotide sequence ID" value="NC_022444.1"/>
</dbReference>
<dbReference type="InterPro" id="IPR015422">
    <property type="entry name" value="PyrdxlP-dep_Trfase_small"/>
</dbReference>
<dbReference type="Gene3D" id="3.40.640.10">
    <property type="entry name" value="Type I PLP-dependent aspartate aminotransferase-like (Major domain)"/>
    <property type="match status" value="1"/>
</dbReference>
<dbReference type="GO" id="GO:0030170">
    <property type="term" value="F:pyridoxal phosphate binding"/>
    <property type="evidence" value="ECO:0007669"/>
    <property type="project" value="InterPro"/>
</dbReference>
<evidence type="ECO:0000313" key="6">
    <source>
        <dbReference type="Proteomes" id="UP000016587"/>
    </source>
</evidence>
<name>T2GBB1_MEGG1</name>
<dbReference type="InterPro" id="IPR015424">
    <property type="entry name" value="PyrdxlP-dep_Trfase"/>
</dbReference>
<keyword evidence="6" id="KW-1185">Reference proteome</keyword>
<feature type="domain" description="Aminotransferase class I/classII large" evidence="4">
    <location>
        <begin position="56"/>
        <end position="374"/>
    </location>
</feature>
<protein>
    <submittedName>
        <fullName evidence="5">Putative Histidinol-phosphate transaminase</fullName>
    </submittedName>
</protein>
<dbReference type="OrthoDB" id="9813612at2"/>
<dbReference type="EMBL" id="CP006585">
    <property type="protein sequence ID" value="AGW13192.1"/>
    <property type="molecule type" value="Genomic_DNA"/>
</dbReference>
<dbReference type="eggNOG" id="COG0079">
    <property type="taxonomic scope" value="Bacteria"/>
</dbReference>
<comment type="cofactor">
    <cofactor evidence="1">
        <name>pyridoxal 5'-phosphate</name>
        <dbReference type="ChEBI" id="CHEBI:597326"/>
    </cofactor>
</comment>